<dbReference type="SUPFAM" id="SSF56281">
    <property type="entry name" value="Metallo-hydrolase/oxidoreductase"/>
    <property type="match status" value="1"/>
</dbReference>
<dbReference type="Proteomes" id="UP000178099">
    <property type="component" value="Unassembled WGS sequence"/>
</dbReference>
<dbReference type="Gene3D" id="3.60.15.10">
    <property type="entry name" value="Ribonuclease Z/Hydroxyacylglutathione hydrolase-like"/>
    <property type="match status" value="1"/>
</dbReference>
<comment type="caution">
    <text evidence="3">The sequence shown here is derived from an EMBL/GenBank/DDBJ whole genome shotgun (WGS) entry which is preliminary data.</text>
</comment>
<evidence type="ECO:0000313" key="3">
    <source>
        <dbReference type="EMBL" id="OGZ09561.1"/>
    </source>
</evidence>
<evidence type="ECO:0000256" key="1">
    <source>
        <dbReference type="SAM" id="SignalP"/>
    </source>
</evidence>
<name>A0A1G2D9I0_9BACT</name>
<feature type="chain" id="PRO_5009582487" description="Metallo-beta-lactamase domain-containing protein" evidence="1">
    <location>
        <begin position="23"/>
        <end position="279"/>
    </location>
</feature>
<reference evidence="3 4" key="1">
    <citation type="journal article" date="2016" name="Nat. Commun.">
        <title>Thousands of microbial genomes shed light on interconnected biogeochemical processes in an aquifer system.</title>
        <authorList>
            <person name="Anantharaman K."/>
            <person name="Brown C.T."/>
            <person name="Hug L.A."/>
            <person name="Sharon I."/>
            <person name="Castelle C.J."/>
            <person name="Probst A.J."/>
            <person name="Thomas B.C."/>
            <person name="Singh A."/>
            <person name="Wilkins M.J."/>
            <person name="Karaoz U."/>
            <person name="Brodie E.L."/>
            <person name="Williams K.H."/>
            <person name="Hubbard S.S."/>
            <person name="Banfield J.F."/>
        </authorList>
    </citation>
    <scope>NUCLEOTIDE SEQUENCE [LARGE SCALE GENOMIC DNA]</scope>
</reference>
<dbReference type="AlphaFoldDB" id="A0A1G2D9I0"/>
<feature type="signal peptide" evidence="1">
    <location>
        <begin position="1"/>
        <end position="22"/>
    </location>
</feature>
<dbReference type="InterPro" id="IPR001279">
    <property type="entry name" value="Metallo-B-lactamas"/>
</dbReference>
<dbReference type="InterPro" id="IPR036866">
    <property type="entry name" value="RibonucZ/Hydroxyglut_hydro"/>
</dbReference>
<keyword evidence="1" id="KW-0732">Signal</keyword>
<sequence length="279" mass="30057">MKFYVLAALFAANFFIWQAVVAGEHRGVLTVAFLDVGQGDAIFIESPTGNQVLIDGGPGKSVFSPLAEAMPFYDRSIDVVIATHPDADHIGGLPEVLRRYDVDTFLDPGVSSDTGTYQALVQSIGLAGVERVVARRGMTINLGGGATLEILFPDRDMEGADTNDASIVAKLVYGDTSFLFTGDSPEKIERYLAAIDGKNLDVDVLKAGHHGSKTSTSDTFLGFTSPQIAVLSVGSDNRYGHPHKEVLDRLLDFDIKILRTDEEGTIVMESDGENIFVND</sequence>
<feature type="domain" description="Metallo-beta-lactamase" evidence="2">
    <location>
        <begin position="38"/>
        <end position="235"/>
    </location>
</feature>
<dbReference type="EMBL" id="MHLN01000049">
    <property type="protein sequence ID" value="OGZ09561.1"/>
    <property type="molecule type" value="Genomic_DNA"/>
</dbReference>
<dbReference type="PANTHER" id="PTHR30619">
    <property type="entry name" value="DNA INTERNALIZATION/COMPETENCE PROTEIN COMEC/REC2"/>
    <property type="match status" value="1"/>
</dbReference>
<protein>
    <recommendedName>
        <fullName evidence="2">Metallo-beta-lactamase domain-containing protein</fullName>
    </recommendedName>
</protein>
<gene>
    <name evidence="3" type="ORF">A3D67_04490</name>
</gene>
<organism evidence="3 4">
    <name type="scientific">Candidatus Lloydbacteria bacterium RIFCSPHIGHO2_02_FULL_51_22</name>
    <dbReference type="NCBI Taxonomy" id="1798663"/>
    <lineage>
        <taxon>Bacteria</taxon>
        <taxon>Candidatus Lloydiibacteriota</taxon>
    </lineage>
</organism>
<dbReference type="CDD" id="cd07731">
    <property type="entry name" value="ComA-like_MBL-fold"/>
    <property type="match status" value="1"/>
</dbReference>
<dbReference type="InterPro" id="IPR035681">
    <property type="entry name" value="ComA-like_MBL"/>
</dbReference>
<evidence type="ECO:0000259" key="2">
    <source>
        <dbReference type="SMART" id="SM00849"/>
    </source>
</evidence>
<evidence type="ECO:0000313" key="4">
    <source>
        <dbReference type="Proteomes" id="UP000178099"/>
    </source>
</evidence>
<dbReference type="SMART" id="SM00849">
    <property type="entry name" value="Lactamase_B"/>
    <property type="match status" value="1"/>
</dbReference>
<dbReference type="PANTHER" id="PTHR30619:SF1">
    <property type="entry name" value="RECOMBINATION PROTEIN 2"/>
    <property type="match status" value="1"/>
</dbReference>
<accession>A0A1G2D9I0</accession>
<dbReference type="InterPro" id="IPR052159">
    <property type="entry name" value="Competence_DNA_uptake"/>
</dbReference>
<dbReference type="Pfam" id="PF00753">
    <property type="entry name" value="Lactamase_B"/>
    <property type="match status" value="1"/>
</dbReference>
<proteinExistence type="predicted"/>